<evidence type="ECO:0000313" key="4">
    <source>
        <dbReference type="Proteomes" id="UP000247498"/>
    </source>
</evidence>
<sequence>MDIDGKIFELRLQDLLRLRPEPAPDPPRSRPPATEEQKARNREAKQRRRAAAKVAAAAAPGVTAAAPAAPRPAGAPDGAGSSHNASASSSAAAAAAAAAAATAAAAAAYAAAAAAGVTGTGGGVMQFAEAGGNTSSISSISLTAGWGYEMGGSGLDDGEWGEDFGAGGAGPPPGPAPAAARARRLFASLAPTTTPSFTADGRAVDVPKYFASMRPCPCGAAAAWDFTHASSHRDITAVSLLGKQGFNLASNVRCLGCSAARAQDTPDLVFGGWWPLTAGRPETFLEMRLLDTATALETAAPPLSTSALLQAINAQSVRFGGKGGLEVEVVKPTPWREALSQYRRALQDQAYHIQGINDQACCACGDSPHSVHVDGNVKLQSGLRDGHRKVSDLLPTIRRQPRAAAQTTRAA</sequence>
<evidence type="ECO:0000313" key="3">
    <source>
        <dbReference type="EMBL" id="GBF93725.1"/>
    </source>
</evidence>
<reference evidence="3 4" key="1">
    <citation type="journal article" date="2018" name="Sci. Rep.">
        <title>Raphidocelis subcapitata (=Pseudokirchneriella subcapitata) provides an insight into genome evolution and environmental adaptations in the Sphaeropleales.</title>
        <authorList>
            <person name="Suzuki S."/>
            <person name="Yamaguchi H."/>
            <person name="Nakajima N."/>
            <person name="Kawachi M."/>
        </authorList>
    </citation>
    <scope>NUCLEOTIDE SEQUENCE [LARGE SCALE GENOMIC DNA]</scope>
    <source>
        <strain evidence="3 4">NIES-35</strain>
    </source>
</reference>
<comment type="caution">
    <text evidence="3">The sequence shown here is derived from an EMBL/GenBank/DDBJ whole genome shotgun (WGS) entry which is preliminary data.</text>
</comment>
<keyword evidence="4" id="KW-1185">Reference proteome</keyword>
<evidence type="ECO:0000256" key="1">
    <source>
        <dbReference type="SAM" id="MobiDB-lite"/>
    </source>
</evidence>
<dbReference type="InterPro" id="IPR040564">
    <property type="entry name" value="CxC3-like"/>
</dbReference>
<dbReference type="AlphaFoldDB" id="A0A2V0P9F3"/>
<evidence type="ECO:0000259" key="2">
    <source>
        <dbReference type="Pfam" id="PF18804"/>
    </source>
</evidence>
<dbReference type="EMBL" id="BDRX01000044">
    <property type="protein sequence ID" value="GBF93725.1"/>
    <property type="molecule type" value="Genomic_DNA"/>
</dbReference>
<organism evidence="3 4">
    <name type="scientific">Raphidocelis subcapitata</name>
    <dbReference type="NCBI Taxonomy" id="307507"/>
    <lineage>
        <taxon>Eukaryota</taxon>
        <taxon>Viridiplantae</taxon>
        <taxon>Chlorophyta</taxon>
        <taxon>core chlorophytes</taxon>
        <taxon>Chlorophyceae</taxon>
        <taxon>CS clade</taxon>
        <taxon>Sphaeropleales</taxon>
        <taxon>Selenastraceae</taxon>
        <taxon>Raphidocelis</taxon>
    </lineage>
</organism>
<gene>
    <name evidence="3" type="ORF">Rsub_06057</name>
</gene>
<protein>
    <recommendedName>
        <fullName evidence="2">CxC3 like cysteine cluster domain-containing protein</fullName>
    </recommendedName>
</protein>
<name>A0A2V0P9F3_9CHLO</name>
<feature type="region of interest" description="Disordered" evidence="1">
    <location>
        <begin position="17"/>
        <end position="85"/>
    </location>
</feature>
<accession>A0A2V0P9F3</accession>
<dbReference type="Proteomes" id="UP000247498">
    <property type="component" value="Unassembled WGS sequence"/>
</dbReference>
<proteinExistence type="predicted"/>
<dbReference type="OrthoDB" id="5988312at2759"/>
<feature type="compositionally biased region" description="Low complexity" evidence="1">
    <location>
        <begin position="52"/>
        <end position="85"/>
    </location>
</feature>
<dbReference type="InParanoid" id="A0A2V0P9F3"/>
<feature type="region of interest" description="Disordered" evidence="1">
    <location>
        <begin position="157"/>
        <end position="178"/>
    </location>
</feature>
<feature type="domain" description="CxC3 like cysteine cluster" evidence="2">
    <location>
        <begin position="215"/>
        <end position="317"/>
    </location>
</feature>
<feature type="compositionally biased region" description="Basic and acidic residues" evidence="1">
    <location>
        <begin position="33"/>
        <end position="44"/>
    </location>
</feature>
<dbReference type="Pfam" id="PF18804">
    <property type="entry name" value="CxC3"/>
    <property type="match status" value="1"/>
</dbReference>